<gene>
    <name evidence="2" type="ORF">Cme02nite_42240</name>
</gene>
<name>A0A8J3LB97_9ACTN</name>
<dbReference type="EMBL" id="BONJ01000022">
    <property type="protein sequence ID" value="GIG15892.1"/>
    <property type="molecule type" value="Genomic_DNA"/>
</dbReference>
<dbReference type="Proteomes" id="UP000660339">
    <property type="component" value="Unassembled WGS sequence"/>
</dbReference>
<protein>
    <submittedName>
        <fullName evidence="2">Uncharacterized protein</fullName>
    </submittedName>
</protein>
<evidence type="ECO:0000313" key="2">
    <source>
        <dbReference type="EMBL" id="GIG15892.1"/>
    </source>
</evidence>
<dbReference type="RefSeq" id="WP_166381916.1">
    <property type="nucleotide sequence ID" value="NZ_BAAATT010000006.1"/>
</dbReference>
<evidence type="ECO:0000313" key="3">
    <source>
        <dbReference type="Proteomes" id="UP000660339"/>
    </source>
</evidence>
<keyword evidence="1" id="KW-0472">Membrane</keyword>
<comment type="caution">
    <text evidence="2">The sequence shown here is derived from an EMBL/GenBank/DDBJ whole genome shotgun (WGS) entry which is preliminary data.</text>
</comment>
<keyword evidence="3" id="KW-1185">Reference proteome</keyword>
<sequence>MRGPDSLGRGWWRRNVWGLIALLPALALMLAAAGYSDLEFWQRGRPAAVLPATDGVADFAGVRVRVAELAPATDLKRSGGRPLALPENVTAWRVVLDVEGPADPEQVPYCEISVEDTAGNLYGDQPLELSLVSAPLGNCKPDNSPVPAASGRHQTVALFVTPRGVDIAAVRVSFGTVDQTRYVRFDRS</sequence>
<keyword evidence="1" id="KW-1133">Transmembrane helix</keyword>
<evidence type="ECO:0000256" key="1">
    <source>
        <dbReference type="SAM" id="Phobius"/>
    </source>
</evidence>
<dbReference type="AlphaFoldDB" id="A0A8J3LB97"/>
<accession>A0A8J3LB97</accession>
<keyword evidence="1" id="KW-0812">Transmembrane</keyword>
<reference evidence="2" key="1">
    <citation type="submission" date="2021-01" db="EMBL/GenBank/DDBJ databases">
        <title>Whole genome shotgun sequence of Catellatospora methionotrophica NBRC 14553.</title>
        <authorList>
            <person name="Komaki H."/>
            <person name="Tamura T."/>
        </authorList>
    </citation>
    <scope>NUCLEOTIDE SEQUENCE</scope>
    <source>
        <strain evidence="2">NBRC 14553</strain>
    </source>
</reference>
<proteinExistence type="predicted"/>
<feature type="transmembrane region" description="Helical" evidence="1">
    <location>
        <begin position="16"/>
        <end position="35"/>
    </location>
</feature>
<organism evidence="2 3">
    <name type="scientific">Catellatospora methionotrophica</name>
    <dbReference type="NCBI Taxonomy" id="121620"/>
    <lineage>
        <taxon>Bacteria</taxon>
        <taxon>Bacillati</taxon>
        <taxon>Actinomycetota</taxon>
        <taxon>Actinomycetes</taxon>
        <taxon>Micromonosporales</taxon>
        <taxon>Micromonosporaceae</taxon>
        <taxon>Catellatospora</taxon>
    </lineage>
</organism>